<dbReference type="PANTHER" id="PTHR46796">
    <property type="entry name" value="HTH-TYPE TRANSCRIPTIONAL ACTIVATOR RHAS-RELATED"/>
    <property type="match status" value="1"/>
</dbReference>
<dbReference type="InterPro" id="IPR018062">
    <property type="entry name" value="HTH_AraC-typ_CS"/>
</dbReference>
<proteinExistence type="predicted"/>
<dbReference type="Pfam" id="PF02311">
    <property type="entry name" value="AraC_binding"/>
    <property type="match status" value="1"/>
</dbReference>
<dbReference type="InterPro" id="IPR018060">
    <property type="entry name" value="HTH_AraC"/>
</dbReference>
<dbReference type="PROSITE" id="PS00041">
    <property type="entry name" value="HTH_ARAC_FAMILY_1"/>
    <property type="match status" value="1"/>
</dbReference>
<dbReference type="Proteomes" id="UP000523139">
    <property type="component" value="Unassembled WGS sequence"/>
</dbReference>
<accession>A0A7X8TL01</accession>
<dbReference type="SUPFAM" id="SSF46689">
    <property type="entry name" value="Homeodomain-like"/>
    <property type="match status" value="1"/>
</dbReference>
<keyword evidence="6" id="KW-1185">Reference proteome</keyword>
<name>A0A7X8TL01_9MICC</name>
<dbReference type="InterPro" id="IPR003313">
    <property type="entry name" value="AraC-bd"/>
</dbReference>
<evidence type="ECO:0000313" key="6">
    <source>
        <dbReference type="Proteomes" id="UP000523139"/>
    </source>
</evidence>
<reference evidence="5 6" key="1">
    <citation type="submission" date="2020-04" db="EMBL/GenBank/DDBJ databases">
        <title>Nesterenkonia sp. nov., isolated from marine sediment.</title>
        <authorList>
            <person name="Zhang G."/>
        </authorList>
    </citation>
    <scope>NUCLEOTIDE SEQUENCE [LARGE SCALE GENOMIC DNA]</scope>
    <source>
        <strain evidence="5 6">MY13</strain>
    </source>
</reference>
<dbReference type="PROSITE" id="PS01124">
    <property type="entry name" value="HTH_ARAC_FAMILY_2"/>
    <property type="match status" value="1"/>
</dbReference>
<dbReference type="InterPro" id="IPR009057">
    <property type="entry name" value="Homeodomain-like_sf"/>
</dbReference>
<evidence type="ECO:0000256" key="2">
    <source>
        <dbReference type="ARBA" id="ARBA00023125"/>
    </source>
</evidence>
<dbReference type="AlphaFoldDB" id="A0A7X8TL01"/>
<evidence type="ECO:0000259" key="4">
    <source>
        <dbReference type="PROSITE" id="PS01124"/>
    </source>
</evidence>
<evidence type="ECO:0000313" key="5">
    <source>
        <dbReference type="EMBL" id="NLS10515.1"/>
    </source>
</evidence>
<keyword evidence="2" id="KW-0238">DNA-binding</keyword>
<feature type="domain" description="HTH araC/xylS-type" evidence="4">
    <location>
        <begin position="146"/>
        <end position="212"/>
    </location>
</feature>
<dbReference type="Pfam" id="PF12833">
    <property type="entry name" value="HTH_18"/>
    <property type="match status" value="1"/>
</dbReference>
<dbReference type="SMART" id="SM00342">
    <property type="entry name" value="HTH_ARAC"/>
    <property type="match status" value="1"/>
</dbReference>
<protein>
    <submittedName>
        <fullName evidence="5">AraC family transcriptional regulator</fullName>
    </submittedName>
</protein>
<sequence>MPPTNSLGSLAVERFTPAGDRFPVHSHDEFVISVNSASIIREKVRLDRDSSEVGHDAITIYNPGQVQSSTAVTSDGSAWACFSVYLEPEVAGSLVGQQIVEVEDPVVEDAGLAKALRSAYLSLDQRLAHETTAWVIAETLHRARQRKPVERPVGLTPYAWHLQPRIREGRRRLRSGQAVSVIASDLGFADQAHFHRHFRAAYAETPRQFRSRAGCVDFVQD</sequence>
<dbReference type="RefSeq" id="WP_168888002.1">
    <property type="nucleotide sequence ID" value="NZ_JABAHY010000011.1"/>
</dbReference>
<dbReference type="GO" id="GO:0043565">
    <property type="term" value="F:sequence-specific DNA binding"/>
    <property type="evidence" value="ECO:0007669"/>
    <property type="project" value="InterPro"/>
</dbReference>
<evidence type="ECO:0000256" key="3">
    <source>
        <dbReference type="ARBA" id="ARBA00023163"/>
    </source>
</evidence>
<comment type="caution">
    <text evidence="5">The sequence shown here is derived from an EMBL/GenBank/DDBJ whole genome shotgun (WGS) entry which is preliminary data.</text>
</comment>
<evidence type="ECO:0000256" key="1">
    <source>
        <dbReference type="ARBA" id="ARBA00023015"/>
    </source>
</evidence>
<dbReference type="Gene3D" id="1.10.10.60">
    <property type="entry name" value="Homeodomain-like"/>
    <property type="match status" value="1"/>
</dbReference>
<dbReference type="PANTHER" id="PTHR46796:SF2">
    <property type="entry name" value="TRANSCRIPTIONAL REGULATORY PROTEIN"/>
    <property type="match status" value="1"/>
</dbReference>
<dbReference type="EMBL" id="JABAHY010000011">
    <property type="protein sequence ID" value="NLS10515.1"/>
    <property type="molecule type" value="Genomic_DNA"/>
</dbReference>
<gene>
    <name evidence="5" type="ORF">HGQ17_11040</name>
</gene>
<dbReference type="GO" id="GO:0003700">
    <property type="term" value="F:DNA-binding transcription factor activity"/>
    <property type="evidence" value="ECO:0007669"/>
    <property type="project" value="InterPro"/>
</dbReference>
<organism evidence="5 6">
    <name type="scientific">Nesterenkonia sedimenti</name>
    <dbReference type="NCBI Taxonomy" id="1463632"/>
    <lineage>
        <taxon>Bacteria</taxon>
        <taxon>Bacillati</taxon>
        <taxon>Actinomycetota</taxon>
        <taxon>Actinomycetes</taxon>
        <taxon>Micrococcales</taxon>
        <taxon>Micrococcaceae</taxon>
        <taxon>Nesterenkonia</taxon>
    </lineage>
</organism>
<keyword evidence="3" id="KW-0804">Transcription</keyword>
<dbReference type="InterPro" id="IPR050204">
    <property type="entry name" value="AraC_XylS_family_regulators"/>
</dbReference>
<keyword evidence="1" id="KW-0805">Transcription regulation</keyword>